<keyword evidence="2" id="KW-0732">Signal</keyword>
<feature type="signal peptide" evidence="2">
    <location>
        <begin position="1"/>
        <end position="27"/>
    </location>
</feature>
<evidence type="ECO:0000256" key="2">
    <source>
        <dbReference type="SAM" id="SignalP"/>
    </source>
</evidence>
<dbReference type="PhylomeDB" id="A0A0G4I2G0"/>
<feature type="region of interest" description="Disordered" evidence="1">
    <location>
        <begin position="898"/>
        <end position="921"/>
    </location>
</feature>
<dbReference type="EMBL" id="CDMZ01004815">
    <property type="protein sequence ID" value="CEM51010.1"/>
    <property type="molecule type" value="Genomic_DNA"/>
</dbReference>
<name>A0A0G4I2G0_9ALVE</name>
<reference evidence="3" key="1">
    <citation type="submission" date="2014-11" db="EMBL/GenBank/DDBJ databases">
        <authorList>
            <person name="Otto D Thomas"/>
            <person name="Naeem Raeece"/>
        </authorList>
    </citation>
    <scope>NUCLEOTIDE SEQUENCE</scope>
</reference>
<dbReference type="VEuPathDB" id="CryptoDB:Cvel_1711"/>
<gene>
    <name evidence="3" type="ORF">Cvel_1711</name>
</gene>
<dbReference type="AlphaFoldDB" id="A0A0G4I2G0"/>
<evidence type="ECO:0000313" key="3">
    <source>
        <dbReference type="EMBL" id="CEM51010.1"/>
    </source>
</evidence>
<evidence type="ECO:0008006" key="4">
    <source>
        <dbReference type="Google" id="ProtNLM"/>
    </source>
</evidence>
<protein>
    <recommendedName>
        <fullName evidence="4">Disintegrin domain-containing protein</fullName>
    </recommendedName>
</protein>
<feature type="compositionally biased region" description="Basic residues" evidence="1">
    <location>
        <begin position="769"/>
        <end position="779"/>
    </location>
</feature>
<feature type="compositionally biased region" description="Polar residues" evidence="1">
    <location>
        <begin position="743"/>
        <end position="752"/>
    </location>
</feature>
<sequence length="1154" mass="122459">MWSYVCRLMAVHLSLLLFAAGTRRVAGSDETGKETEAKGGGMKMDFDLGGLFDGLKDVLKGPDGDGAKKFADIFGDLGHLKDMFEKEGGEGGGKGIEGLKDLDLSKLFGDLKDKKKLGKDKKEKKRDMLGECDGPGAVCRSAGNLVCDCGSINATFCASPNSQVGNNNTCVLRPGQKCSNAPTSDQVAGASVGNTCASTKCLKDSFSGGNEVCGKGKEGTPCDRNTDCNFLVKEQNGLEGGGRLLCNTTEGLCSGCGGQNDCTSDDDCCSPTVCKGNSGSQGGSSCCFKSQEGPCRFSEDCCDSKDSCTRLNRSPIGGPKRIALCCRRSKEQCSSPSDCCPSYSSGTLGDPKLLDFDGQDCVDNSCCIRTGAPCDNVGKNFGSANCCGNTGFKVTNDQIACVTDQTTRETRCSQCLPQGEVCNNRFECCGAKNENNPKGNDCLESDSCSGKTGMCAPCLSLGDSCDDSFNNCCRSPRDSADRLACLGPNVNQTECCVREGGNCTSADDCCPFVSTPNEFFQDPSPVFCNLTSNTCERCTADGGSCGQNEECCSEFCNPSTSTCDTCAEIAQTCADSDACCPDADGTSPIECDPTTNQCRECVAKDARCSSTDECCNRRIPTTNPNGNVCRLNGGNDKKCDTCIPRGVGCQVDNDGGSPCCQNPKDSTTTLRCGGGAAVAGGDFCCVPDGEPCKDASHCCGTPRTDRECSGSICRSEPPKRRLSGGGSGGVGVEASSSGGIPLNRQNRANPHSSEAKRDAMLESKEKRERKNKKNTKRAPTKAPWLDHLFGFSLAFSHDCSLLAVGEPGTDEQQGAVSVYRLRVEDPDGQPNPNAGAKANTNLKAHAYPFTFATRPARRLVTRKDPPLAGRRLTWTADPTKDRVSLETRRLTLFLAASKTSAKDSKSDKQQQMETEEEGENANSLHIETVNVDLAPPRRRFSPRSRDRGGKALFGSAVAHCSMPLKKGKDGVEEDKEEYVHFLAVSAPGSWHGNVYVYVLTEGEGEGDALLGGSLTGSVGDDRKTGFGYEIVQELVSQGGRGPFDFLQRLSLRDAGGFGEARMGQTVQFEKRKREGDAQAVEKSGEVDERESVGGEETIFLLTTEQREGAQAYGFKMNAGEGEGAPVWPPFTRMQPWEIETFSADVAAEVSSAVA</sequence>
<accession>A0A0G4I2G0</accession>
<feature type="region of interest" description="Disordered" evidence="1">
    <location>
        <begin position="701"/>
        <end position="781"/>
    </location>
</feature>
<feature type="compositionally biased region" description="Basic and acidic residues" evidence="1">
    <location>
        <begin position="900"/>
        <end position="910"/>
    </location>
</feature>
<organism evidence="3">
    <name type="scientific">Chromera velia CCMP2878</name>
    <dbReference type="NCBI Taxonomy" id="1169474"/>
    <lineage>
        <taxon>Eukaryota</taxon>
        <taxon>Sar</taxon>
        <taxon>Alveolata</taxon>
        <taxon>Colpodellida</taxon>
        <taxon>Chromeraceae</taxon>
        <taxon>Chromera</taxon>
    </lineage>
</organism>
<evidence type="ECO:0000256" key="1">
    <source>
        <dbReference type="SAM" id="MobiDB-lite"/>
    </source>
</evidence>
<proteinExistence type="predicted"/>
<feature type="compositionally biased region" description="Basic and acidic residues" evidence="1">
    <location>
        <begin position="753"/>
        <end position="768"/>
    </location>
</feature>
<feature type="chain" id="PRO_5005192652" description="Disintegrin domain-containing protein" evidence="2">
    <location>
        <begin position="28"/>
        <end position="1154"/>
    </location>
</feature>